<dbReference type="Proteomes" id="UP000014969">
    <property type="component" value="Unassembled WGS sequence"/>
</dbReference>
<comment type="caution">
    <text evidence="3">The sequence shown here is derived from an EMBL/GenBank/DDBJ whole genome shotgun (WGS) entry which is preliminary data.</text>
</comment>
<keyword evidence="2" id="KW-1133">Transmembrane helix</keyword>
<organism evidence="3 4">
    <name type="scientific">Mycobacteroides abscessus subsp. bolletii CRM-0020</name>
    <dbReference type="NCBI Taxonomy" id="1306401"/>
    <lineage>
        <taxon>Bacteria</taxon>
        <taxon>Bacillati</taxon>
        <taxon>Actinomycetota</taxon>
        <taxon>Actinomycetes</taxon>
        <taxon>Mycobacteriales</taxon>
        <taxon>Mycobacteriaceae</taxon>
        <taxon>Mycobacteroides</taxon>
        <taxon>Mycobacteroides abscessus</taxon>
    </lineage>
</organism>
<sequence>MTGAGVPSEDPDIDSSDEAQGGPPQLSVPLSAPKLTMPTPIRARRNPNFPVDETEPSPAADSVAPAADAPTPSPGDAATSAVNDSDDDSPADQMSADELGTPGEIVPEAATRAPDPMVLKVIGAIIIACIVIASAVWIATSPDTPDVKATETSAAAPSSSRTWRPPPPSAPIPTPAGDTPIPNLDYSTDGCPGAYDAKLAASQNPREAFVCLTQGVLFGQTLIITFPARHVVSQICFWPGFNGRGVDGKDEWYRHRLLKTVQFVFREKDGTPIEGMDPVGGYPNGERQNYCLHINNVQAWSIKMTVLETQSPPPPPPPTATPTPGETDIPDLQSLLPEPTFTPGSAEDPSASSIAMWGFVVEGHVPQ</sequence>
<keyword evidence="2" id="KW-0812">Transmembrane</keyword>
<evidence type="ECO:0000313" key="3">
    <source>
        <dbReference type="EMBL" id="EPQ20958.1"/>
    </source>
</evidence>
<evidence type="ECO:0000256" key="2">
    <source>
        <dbReference type="SAM" id="Phobius"/>
    </source>
</evidence>
<proteinExistence type="predicted"/>
<feature type="compositionally biased region" description="Pro residues" evidence="1">
    <location>
        <begin position="164"/>
        <end position="174"/>
    </location>
</feature>
<evidence type="ECO:0000256" key="1">
    <source>
        <dbReference type="SAM" id="MobiDB-lite"/>
    </source>
</evidence>
<feature type="compositionally biased region" description="Low complexity" evidence="1">
    <location>
        <begin position="150"/>
        <end position="163"/>
    </location>
</feature>
<evidence type="ECO:0000313" key="4">
    <source>
        <dbReference type="Proteomes" id="UP000014969"/>
    </source>
</evidence>
<name>A0A829HMZ3_9MYCO</name>
<gene>
    <name evidence="3" type="ORF">J108_23380</name>
</gene>
<reference evidence="3 4" key="1">
    <citation type="journal article" date="2013" name="Genome Announc.">
        <title>Genome Sequence of an Epidemic Isolate of Mycobacterium abscessus subsp. bolletii from Rio de Janeiro, Brazil.</title>
        <authorList>
            <person name="Davidson R.M."/>
            <person name="Reynolds P.R."/>
            <person name="Farias-Hesson E."/>
            <person name="Duarte R.S."/>
            <person name="Jackson M."/>
            <person name="Strong M."/>
        </authorList>
    </citation>
    <scope>NUCLEOTIDE SEQUENCE [LARGE SCALE GENOMIC DNA]</scope>
    <source>
        <strain evidence="3 4">CRM-0020</strain>
    </source>
</reference>
<keyword evidence="2" id="KW-0472">Membrane</keyword>
<feature type="region of interest" description="Disordered" evidence="1">
    <location>
        <begin position="1"/>
        <end position="108"/>
    </location>
</feature>
<dbReference type="AlphaFoldDB" id="A0A829HMZ3"/>
<feature type="region of interest" description="Disordered" evidence="1">
    <location>
        <begin position="143"/>
        <end position="182"/>
    </location>
</feature>
<accession>A0A829HMZ3</accession>
<dbReference type="EMBL" id="ATFQ01000040">
    <property type="protein sequence ID" value="EPQ20958.1"/>
    <property type="molecule type" value="Genomic_DNA"/>
</dbReference>
<protein>
    <submittedName>
        <fullName evidence="3">Uncharacterized protein</fullName>
    </submittedName>
</protein>
<feature type="compositionally biased region" description="Pro residues" evidence="1">
    <location>
        <begin position="311"/>
        <end position="321"/>
    </location>
</feature>
<feature type="transmembrane region" description="Helical" evidence="2">
    <location>
        <begin position="117"/>
        <end position="139"/>
    </location>
</feature>
<feature type="compositionally biased region" description="Low complexity" evidence="1">
    <location>
        <begin position="56"/>
        <end position="81"/>
    </location>
</feature>
<feature type="region of interest" description="Disordered" evidence="1">
    <location>
        <begin position="307"/>
        <end position="350"/>
    </location>
</feature>